<gene>
    <name evidence="1" type="ORF">B296_00022515</name>
</gene>
<dbReference type="Proteomes" id="UP000287651">
    <property type="component" value="Unassembled WGS sequence"/>
</dbReference>
<sequence length="73" mass="8128">MTRGTPTHTLLKAHMNWKHKSLAFLPSVKKGCWNPVCRLRLVDPFVSSVAHLSGMRQAGSRARKSCSEESLHG</sequence>
<proteinExistence type="predicted"/>
<evidence type="ECO:0000313" key="2">
    <source>
        <dbReference type="Proteomes" id="UP000287651"/>
    </source>
</evidence>
<protein>
    <submittedName>
        <fullName evidence="1">Uncharacterized protein</fullName>
    </submittedName>
</protein>
<comment type="caution">
    <text evidence="1">The sequence shown here is derived from an EMBL/GenBank/DDBJ whole genome shotgun (WGS) entry which is preliminary data.</text>
</comment>
<accession>A0A427A1X8</accession>
<dbReference type="EMBL" id="AMZH03004103">
    <property type="protein sequence ID" value="RRT70188.1"/>
    <property type="molecule type" value="Genomic_DNA"/>
</dbReference>
<organism evidence="1 2">
    <name type="scientific">Ensete ventricosum</name>
    <name type="common">Abyssinian banana</name>
    <name type="synonym">Musa ensete</name>
    <dbReference type="NCBI Taxonomy" id="4639"/>
    <lineage>
        <taxon>Eukaryota</taxon>
        <taxon>Viridiplantae</taxon>
        <taxon>Streptophyta</taxon>
        <taxon>Embryophyta</taxon>
        <taxon>Tracheophyta</taxon>
        <taxon>Spermatophyta</taxon>
        <taxon>Magnoliopsida</taxon>
        <taxon>Liliopsida</taxon>
        <taxon>Zingiberales</taxon>
        <taxon>Musaceae</taxon>
        <taxon>Ensete</taxon>
    </lineage>
</organism>
<dbReference type="AlphaFoldDB" id="A0A427A1X8"/>
<evidence type="ECO:0000313" key="1">
    <source>
        <dbReference type="EMBL" id="RRT70188.1"/>
    </source>
</evidence>
<reference evidence="1 2" key="1">
    <citation type="journal article" date="2014" name="Agronomy (Basel)">
        <title>A Draft Genome Sequence for Ensete ventricosum, the Drought-Tolerant Tree Against Hunger.</title>
        <authorList>
            <person name="Harrison J."/>
            <person name="Moore K.A."/>
            <person name="Paszkiewicz K."/>
            <person name="Jones T."/>
            <person name="Grant M."/>
            <person name="Ambacheew D."/>
            <person name="Muzemil S."/>
            <person name="Studholme D.J."/>
        </authorList>
    </citation>
    <scope>NUCLEOTIDE SEQUENCE [LARGE SCALE GENOMIC DNA]</scope>
</reference>
<name>A0A427A1X8_ENSVE</name>